<dbReference type="GeneID" id="111311664"/>
<evidence type="ECO:0000256" key="2">
    <source>
        <dbReference type="ARBA" id="ARBA00023006"/>
    </source>
</evidence>
<dbReference type="GO" id="GO:0016197">
    <property type="term" value="P:endosomal transport"/>
    <property type="evidence" value="ECO:0007669"/>
    <property type="project" value="TreeGrafter"/>
</dbReference>
<feature type="domain" description="CLEC16A/TT9 C-terminal" evidence="4">
    <location>
        <begin position="253"/>
        <end position="337"/>
    </location>
</feature>
<keyword evidence="2" id="KW-0072">Autophagy</keyword>
<dbReference type="Pfam" id="PF09758">
    <property type="entry name" value="FPL"/>
    <property type="match status" value="1"/>
</dbReference>
<organism evidence="5 6">
    <name type="scientific">Durio zibethinus</name>
    <name type="common">Durian</name>
    <dbReference type="NCBI Taxonomy" id="66656"/>
    <lineage>
        <taxon>Eukaryota</taxon>
        <taxon>Viridiplantae</taxon>
        <taxon>Streptophyta</taxon>
        <taxon>Embryophyta</taxon>
        <taxon>Tracheophyta</taxon>
        <taxon>Spermatophyta</taxon>
        <taxon>Magnoliopsida</taxon>
        <taxon>eudicotyledons</taxon>
        <taxon>Gunneridae</taxon>
        <taxon>Pentapetalae</taxon>
        <taxon>rosids</taxon>
        <taxon>malvids</taxon>
        <taxon>Malvales</taxon>
        <taxon>Malvaceae</taxon>
        <taxon>Helicteroideae</taxon>
        <taxon>Durio</taxon>
    </lineage>
</organism>
<evidence type="ECO:0000313" key="5">
    <source>
        <dbReference type="Proteomes" id="UP000515121"/>
    </source>
</evidence>
<proteinExistence type="inferred from homology"/>
<dbReference type="InterPro" id="IPR045820">
    <property type="entry name" value="CLEC16A/TT9_C"/>
</dbReference>
<dbReference type="GO" id="GO:0006914">
    <property type="term" value="P:autophagy"/>
    <property type="evidence" value="ECO:0007669"/>
    <property type="project" value="UniProtKB-KW"/>
</dbReference>
<evidence type="ECO:0000256" key="1">
    <source>
        <dbReference type="ARBA" id="ARBA00006441"/>
    </source>
</evidence>
<evidence type="ECO:0000259" key="3">
    <source>
        <dbReference type="Pfam" id="PF09758"/>
    </source>
</evidence>
<comment type="similarity">
    <text evidence="1">Belongs to the CLEC16A/gop-1 family.</text>
</comment>
<dbReference type="PANTHER" id="PTHR21481">
    <property type="entry name" value="PROTEIN CLEC16A"/>
    <property type="match status" value="1"/>
</dbReference>
<feature type="domain" description="FPL" evidence="3">
    <location>
        <begin position="42"/>
        <end position="192"/>
    </location>
</feature>
<dbReference type="RefSeq" id="XP_022766976.1">
    <property type="nucleotide sequence ID" value="XM_022911241.1"/>
</dbReference>
<evidence type="ECO:0000259" key="4">
    <source>
        <dbReference type="Pfam" id="PF19439"/>
    </source>
</evidence>
<dbReference type="InterPro" id="IPR039272">
    <property type="entry name" value="CLEC16A/TT9"/>
</dbReference>
<dbReference type="OrthoDB" id="294052at2759"/>
<dbReference type="GO" id="GO:0005794">
    <property type="term" value="C:Golgi apparatus"/>
    <property type="evidence" value="ECO:0007669"/>
    <property type="project" value="TreeGrafter"/>
</dbReference>
<dbReference type="GO" id="GO:0007034">
    <property type="term" value="P:vacuolar transport"/>
    <property type="evidence" value="ECO:0007669"/>
    <property type="project" value="TreeGrafter"/>
</dbReference>
<protein>
    <submittedName>
        <fullName evidence="6 7">Uncharacterized protein LOC111311664 isoform X1</fullName>
    </submittedName>
</protein>
<dbReference type="AlphaFoldDB" id="A0A6P6AQ78"/>
<gene>
    <name evidence="6 7" type="primary">LOC111311664</name>
</gene>
<evidence type="ECO:0000313" key="7">
    <source>
        <dbReference type="RefSeq" id="XP_022766976.1"/>
    </source>
</evidence>
<dbReference type="Proteomes" id="UP000515121">
    <property type="component" value="Unplaced"/>
</dbReference>
<dbReference type="InterPro" id="IPR019155">
    <property type="entry name" value="CLEC16A/TT9_N"/>
</dbReference>
<dbReference type="PANTHER" id="PTHR21481:SF0">
    <property type="entry name" value="PROTEIN CLEC16A"/>
    <property type="match status" value="1"/>
</dbReference>
<dbReference type="KEGG" id="dzi:111311664"/>
<accession>A0A6P6AQ78</accession>
<sequence>MWRSLWRSIDRFSLQHFKYVITELQQIRVVNKQNSEAVIDLLQTIVEIVTYGDRQDPLIFECFMEYQVLAEFVRVLRISTSAKIEAPLLQYLSIMIQNLDSEHAIYYCLSNDYINNIIAHQYNFDAGDLALYYVSFLRAVSSKINRDTLCLLVKVHGDVVVSFPLYSEALKFAQHGEKMIQTAIRALTLNIYNVSDDMVYQFVTTPPASKYFSDLVSSLWEQCLHLDALVHSTEEKCTLQKNKDIFLETDKIIDDLYYFKDILSVGESRLHRVVTQNLLSFLIFPLLLPLLQLGENKGSHNISAVTSLYIVSRLLQVVGGKHLINAVAGLLLYHYITLSERDATNGDRTGISANASALLRSLNDINIKVCSGSEAEGAEDININSLLEHLDEHISSNSHFDGSPKDDNMCIERIGIFAYLFSDNDSLSLASLFLLVTLAENKDLEHFPASVIGISQSQDLMFFNCYLRPPVYLLQKNHDSAFPTVDGSILVRLMPQIIKALLKVLASQPPVSPPRQWHTGWFLRKLLQCQGNMLTDEHIHLFNTSYEQSHECLQKELDGCWFDHIPDTIRHEWGSCKKALEEQSQAKDPLFALELAICQQPMDGSVSSYFAWQRMVDAVKVFILHLQLKAFFFMGVLLEKPSLKSWSNSDSGKTYRTDISSASFGSEVSLGSGIPCRIAFSYAGVRDIYLIAVARGISGKLILVEKHPFRSQRGTVIAIAPLAGLSPKIDEDHPTWLHLRIREFDSKFITASAKQSTVSNPATDGRWTLGFPSAKACETAHLLILEEVCKQRSFVESILAPLLQDDYLGNMSDSQGD</sequence>
<keyword evidence="5" id="KW-1185">Reference proteome</keyword>
<reference evidence="6 7" key="1">
    <citation type="submission" date="2025-04" db="UniProtKB">
        <authorList>
            <consortium name="RefSeq"/>
        </authorList>
    </citation>
    <scope>IDENTIFICATION</scope>
    <source>
        <tissue evidence="6 7">Fruit stalk</tissue>
    </source>
</reference>
<name>A0A6P6AQ78_DURZI</name>
<dbReference type="GO" id="GO:0005770">
    <property type="term" value="C:late endosome"/>
    <property type="evidence" value="ECO:0007669"/>
    <property type="project" value="TreeGrafter"/>
</dbReference>
<dbReference type="RefSeq" id="XP_022766975.1">
    <property type="nucleotide sequence ID" value="XM_022911240.1"/>
</dbReference>
<evidence type="ECO:0000313" key="6">
    <source>
        <dbReference type="RefSeq" id="XP_022766975.1"/>
    </source>
</evidence>
<dbReference type="GO" id="GO:1901096">
    <property type="term" value="P:regulation of autophagosome maturation"/>
    <property type="evidence" value="ECO:0007669"/>
    <property type="project" value="TreeGrafter"/>
</dbReference>
<dbReference type="Pfam" id="PF19439">
    <property type="entry name" value="CLEC16A_C"/>
    <property type="match status" value="1"/>
</dbReference>